<keyword evidence="2" id="KW-1133">Transmembrane helix</keyword>
<evidence type="ECO:0000256" key="2">
    <source>
        <dbReference type="SAM" id="Phobius"/>
    </source>
</evidence>
<dbReference type="Pfam" id="PF14230">
    <property type="entry name" value="DUF4333"/>
    <property type="match status" value="1"/>
</dbReference>
<evidence type="ECO:0000313" key="4">
    <source>
        <dbReference type="EMBL" id="CCG03537.1"/>
    </source>
</evidence>
<keyword evidence="5" id="KW-1185">Reference proteome</keyword>
<dbReference type="KEGG" id="bsd:BLASA_2662"/>
<organism evidence="4 5">
    <name type="scientific">Blastococcus saxobsidens (strain DD2)</name>
    <dbReference type="NCBI Taxonomy" id="1146883"/>
    <lineage>
        <taxon>Bacteria</taxon>
        <taxon>Bacillati</taxon>
        <taxon>Actinomycetota</taxon>
        <taxon>Actinomycetes</taxon>
        <taxon>Geodermatophilales</taxon>
        <taxon>Geodermatophilaceae</taxon>
        <taxon>Blastococcus</taxon>
    </lineage>
</organism>
<dbReference type="InterPro" id="IPR025637">
    <property type="entry name" value="DUF4333"/>
</dbReference>
<reference evidence="5" key="2">
    <citation type="submission" date="2012-02" db="EMBL/GenBank/DDBJ databases">
        <title>Complete genome sequence of Blastococcus saxobsidens strain DD2.</title>
        <authorList>
            <person name="Genoscope."/>
        </authorList>
    </citation>
    <scope>NUCLEOTIDE SEQUENCE [LARGE SCALE GENOMIC DNA]</scope>
    <source>
        <strain evidence="5">DD2</strain>
    </source>
</reference>
<dbReference type="HOGENOM" id="CLU_1335934_0_0_11"/>
<dbReference type="eggNOG" id="ENOG5030JA7">
    <property type="taxonomic scope" value="Bacteria"/>
</dbReference>
<keyword evidence="2" id="KW-0472">Membrane</keyword>
<feature type="compositionally biased region" description="Low complexity" evidence="1">
    <location>
        <begin position="80"/>
        <end position="94"/>
    </location>
</feature>
<name>H6RIZ5_BLASD</name>
<feature type="compositionally biased region" description="Pro residues" evidence="1">
    <location>
        <begin position="44"/>
        <end position="54"/>
    </location>
</feature>
<feature type="domain" description="DUF4333" evidence="3">
    <location>
        <begin position="119"/>
        <end position="190"/>
    </location>
</feature>
<reference evidence="4 5" key="1">
    <citation type="journal article" date="2012" name="J. Bacteriol.">
        <title>Genome Sequence of Blastococcus saxobsidens DD2, a Stone-Inhabiting Bacterium.</title>
        <authorList>
            <person name="Chouaia B."/>
            <person name="Crotti E."/>
            <person name="Brusetti L."/>
            <person name="Daffonchio D."/>
            <person name="Essoussi I."/>
            <person name="Nouioui I."/>
            <person name="Sbissi I."/>
            <person name="Ghodhbane-Gtari F."/>
            <person name="Gtari M."/>
            <person name="Vacherie B."/>
            <person name="Barbe V."/>
            <person name="Medigue C."/>
            <person name="Gury J."/>
            <person name="Pujic P."/>
            <person name="Normand P."/>
        </authorList>
    </citation>
    <scope>NUCLEOTIDE SEQUENCE [LARGE SCALE GENOMIC DNA]</scope>
    <source>
        <strain evidence="4 5">DD2</strain>
    </source>
</reference>
<sequence length="198" mass="20695">MTNLPHGDAEPDRSPGPDGRPPEAGQPPAGPPSYGASLWSQQPWPQPGAAPGGPPFGATQPYGQLPANFGPPGQVPRPPWGQQYGAPQQYGQPPARRRSRAGLVAALATVAVAVLAGIAVLALSTGPTVLSRTAVEQDVAAQFERREGVAVDLQCAQEMPVEEGAAYECTGVTSDDEQVTLRIEITDEDGAHYTWTEP</sequence>
<accession>H6RIZ5</accession>
<dbReference type="EMBL" id="FO117623">
    <property type="protein sequence ID" value="CCG03537.1"/>
    <property type="molecule type" value="Genomic_DNA"/>
</dbReference>
<feature type="transmembrane region" description="Helical" evidence="2">
    <location>
        <begin position="101"/>
        <end position="123"/>
    </location>
</feature>
<feature type="region of interest" description="Disordered" evidence="1">
    <location>
        <begin position="1"/>
        <end position="96"/>
    </location>
</feature>
<evidence type="ECO:0000259" key="3">
    <source>
        <dbReference type="Pfam" id="PF14230"/>
    </source>
</evidence>
<dbReference type="AlphaFoldDB" id="H6RIZ5"/>
<dbReference type="STRING" id="1146883.BLASA_2662"/>
<dbReference type="Proteomes" id="UP000007517">
    <property type="component" value="Chromosome"/>
</dbReference>
<evidence type="ECO:0000256" key="1">
    <source>
        <dbReference type="SAM" id="MobiDB-lite"/>
    </source>
</evidence>
<evidence type="ECO:0000313" key="5">
    <source>
        <dbReference type="Proteomes" id="UP000007517"/>
    </source>
</evidence>
<proteinExistence type="predicted"/>
<keyword evidence="2" id="KW-0812">Transmembrane</keyword>
<protein>
    <recommendedName>
        <fullName evidence="3">DUF4333 domain-containing protein</fullName>
    </recommendedName>
</protein>
<gene>
    <name evidence="4" type="ordered locus">BLASA_2662</name>
</gene>
<dbReference type="RefSeq" id="WP_014376420.1">
    <property type="nucleotide sequence ID" value="NC_016943.1"/>
</dbReference>